<proteinExistence type="predicted"/>
<dbReference type="Proteomes" id="UP000800038">
    <property type="component" value="Unassembled WGS sequence"/>
</dbReference>
<keyword evidence="1" id="KW-0732">Signal</keyword>
<reference evidence="2" key="1">
    <citation type="journal article" date="2020" name="Stud. Mycol.">
        <title>101 Dothideomycetes genomes: a test case for predicting lifestyles and emergence of pathogens.</title>
        <authorList>
            <person name="Haridas S."/>
            <person name="Albert R."/>
            <person name="Binder M."/>
            <person name="Bloem J."/>
            <person name="Labutti K."/>
            <person name="Salamov A."/>
            <person name="Andreopoulos B."/>
            <person name="Baker S."/>
            <person name="Barry K."/>
            <person name="Bills G."/>
            <person name="Bluhm B."/>
            <person name="Cannon C."/>
            <person name="Castanera R."/>
            <person name="Culley D."/>
            <person name="Daum C."/>
            <person name="Ezra D."/>
            <person name="Gonzalez J."/>
            <person name="Henrissat B."/>
            <person name="Kuo A."/>
            <person name="Liang C."/>
            <person name="Lipzen A."/>
            <person name="Lutzoni F."/>
            <person name="Magnuson J."/>
            <person name="Mondo S."/>
            <person name="Nolan M."/>
            <person name="Ohm R."/>
            <person name="Pangilinan J."/>
            <person name="Park H.-J."/>
            <person name="Ramirez L."/>
            <person name="Alfaro M."/>
            <person name="Sun H."/>
            <person name="Tritt A."/>
            <person name="Yoshinaga Y."/>
            <person name="Zwiers L.-H."/>
            <person name="Turgeon B."/>
            <person name="Goodwin S."/>
            <person name="Spatafora J."/>
            <person name="Crous P."/>
            <person name="Grigoriev I."/>
        </authorList>
    </citation>
    <scope>NUCLEOTIDE SEQUENCE</scope>
    <source>
        <strain evidence="2">CBS 161.51</strain>
    </source>
</reference>
<evidence type="ECO:0000313" key="2">
    <source>
        <dbReference type="EMBL" id="KAF1934938.1"/>
    </source>
</evidence>
<protein>
    <submittedName>
        <fullName evidence="2">Uncharacterized protein</fullName>
    </submittedName>
</protein>
<feature type="signal peptide" evidence="1">
    <location>
        <begin position="1"/>
        <end position="18"/>
    </location>
</feature>
<organism evidence="2 3">
    <name type="scientific">Clathrospora elynae</name>
    <dbReference type="NCBI Taxonomy" id="706981"/>
    <lineage>
        <taxon>Eukaryota</taxon>
        <taxon>Fungi</taxon>
        <taxon>Dikarya</taxon>
        <taxon>Ascomycota</taxon>
        <taxon>Pezizomycotina</taxon>
        <taxon>Dothideomycetes</taxon>
        <taxon>Pleosporomycetidae</taxon>
        <taxon>Pleosporales</taxon>
        <taxon>Diademaceae</taxon>
        <taxon>Clathrospora</taxon>
    </lineage>
</organism>
<evidence type="ECO:0000313" key="3">
    <source>
        <dbReference type="Proteomes" id="UP000800038"/>
    </source>
</evidence>
<dbReference type="EMBL" id="ML976341">
    <property type="protein sequence ID" value="KAF1934938.1"/>
    <property type="molecule type" value="Genomic_DNA"/>
</dbReference>
<keyword evidence="3" id="KW-1185">Reference proteome</keyword>
<gene>
    <name evidence="2" type="ORF">EJ02DRAFT_428887</name>
</gene>
<accession>A0A6A5S6C3</accession>
<dbReference type="AlphaFoldDB" id="A0A6A5S6C3"/>
<evidence type="ECO:0000256" key="1">
    <source>
        <dbReference type="SAM" id="SignalP"/>
    </source>
</evidence>
<feature type="chain" id="PRO_5025351879" evidence="1">
    <location>
        <begin position="19"/>
        <end position="74"/>
    </location>
</feature>
<name>A0A6A5S6C3_9PLEO</name>
<sequence length="74" mass="7874">MKATSFFSLGTLVAAVSAQTEVFEPTEFNITEALIANGFNVSAIPEPKGLTTYECSSLKLIYGGNKLLSTVVNK</sequence>